<keyword evidence="10 14" id="KW-0472">Membrane</keyword>
<feature type="transmembrane region" description="Helical" evidence="14">
    <location>
        <begin position="153"/>
        <end position="175"/>
    </location>
</feature>
<evidence type="ECO:0000256" key="13">
    <source>
        <dbReference type="ARBA" id="ARBA00048586"/>
    </source>
</evidence>
<evidence type="ECO:0000256" key="7">
    <source>
        <dbReference type="ARBA" id="ARBA00022692"/>
    </source>
</evidence>
<evidence type="ECO:0000256" key="10">
    <source>
        <dbReference type="ARBA" id="ARBA00023136"/>
    </source>
</evidence>
<feature type="transmembrane region" description="Helical" evidence="14">
    <location>
        <begin position="91"/>
        <end position="111"/>
    </location>
</feature>
<evidence type="ECO:0000313" key="15">
    <source>
        <dbReference type="EMBL" id="SDX63381.1"/>
    </source>
</evidence>
<evidence type="ECO:0000256" key="14">
    <source>
        <dbReference type="SAM" id="Phobius"/>
    </source>
</evidence>
<feature type="transmembrane region" description="Helical" evidence="14">
    <location>
        <begin position="131"/>
        <end position="147"/>
    </location>
</feature>
<evidence type="ECO:0000313" key="16">
    <source>
        <dbReference type="Proteomes" id="UP000198672"/>
    </source>
</evidence>
<evidence type="ECO:0000256" key="11">
    <source>
        <dbReference type="ARBA" id="ARBA00023209"/>
    </source>
</evidence>
<keyword evidence="9" id="KW-0443">Lipid metabolism</keyword>
<keyword evidence="6" id="KW-0444">Lipid biosynthesis</keyword>
<evidence type="ECO:0000256" key="12">
    <source>
        <dbReference type="ARBA" id="ARBA00023264"/>
    </source>
</evidence>
<evidence type="ECO:0000256" key="9">
    <source>
        <dbReference type="ARBA" id="ARBA00023098"/>
    </source>
</evidence>
<evidence type="ECO:0000256" key="4">
    <source>
        <dbReference type="ARBA" id="ARBA00013170"/>
    </source>
</evidence>
<dbReference type="EC" id="2.7.8.5" evidence="4"/>
<evidence type="ECO:0000256" key="8">
    <source>
        <dbReference type="ARBA" id="ARBA00022989"/>
    </source>
</evidence>
<evidence type="ECO:0000256" key="5">
    <source>
        <dbReference type="ARBA" id="ARBA00014944"/>
    </source>
</evidence>
<dbReference type="InterPro" id="IPR043130">
    <property type="entry name" value="CDP-OH_PTrfase_TM_dom"/>
</dbReference>
<comment type="similarity">
    <text evidence="3">Belongs to the CDP-alcohol phosphatidyltransferase class-I family.</text>
</comment>
<protein>
    <recommendedName>
        <fullName evidence="5">CDP-diacylglycerol--glycerol-3-phosphate 3-phosphatidyltransferase</fullName>
        <ecNumber evidence="4">2.7.8.5</ecNumber>
    </recommendedName>
</protein>
<keyword evidence="8 14" id="KW-1133">Transmembrane helix</keyword>
<dbReference type="RefSeq" id="WP_091332493.1">
    <property type="nucleotide sequence ID" value="NZ_FNOW01000008.1"/>
</dbReference>
<dbReference type="AlphaFoldDB" id="A0A1H3DAF3"/>
<proteinExistence type="inferred from homology"/>
<dbReference type="InterPro" id="IPR000462">
    <property type="entry name" value="CDP-OH_P_trans"/>
</dbReference>
<dbReference type="OrthoDB" id="9796672at2"/>
<accession>A0A1H3DAF3</accession>
<evidence type="ECO:0000256" key="1">
    <source>
        <dbReference type="ARBA" id="ARBA00004141"/>
    </source>
</evidence>
<dbReference type="InterPro" id="IPR050324">
    <property type="entry name" value="CDP-alcohol_PTase-I"/>
</dbReference>
<keyword evidence="11" id="KW-0594">Phospholipid biosynthesis</keyword>
<comment type="catalytic activity">
    <reaction evidence="13">
        <text>a CDP-1,2-diacyl-sn-glycerol + sn-glycerol 3-phosphate = a 1,2-diacyl-sn-glycero-3-phospho-(1'-sn-glycero-3'-phosphate) + CMP + H(+)</text>
        <dbReference type="Rhea" id="RHEA:12593"/>
        <dbReference type="ChEBI" id="CHEBI:15378"/>
        <dbReference type="ChEBI" id="CHEBI:57597"/>
        <dbReference type="ChEBI" id="CHEBI:58332"/>
        <dbReference type="ChEBI" id="CHEBI:60110"/>
        <dbReference type="ChEBI" id="CHEBI:60377"/>
        <dbReference type="EC" id="2.7.8.5"/>
    </reaction>
</comment>
<dbReference type="GO" id="GO:0016020">
    <property type="term" value="C:membrane"/>
    <property type="evidence" value="ECO:0007669"/>
    <property type="project" value="UniProtKB-SubCell"/>
</dbReference>
<gene>
    <name evidence="15" type="ORF">SAMN05421644_10843</name>
</gene>
<evidence type="ECO:0000256" key="6">
    <source>
        <dbReference type="ARBA" id="ARBA00022516"/>
    </source>
</evidence>
<dbReference type="Pfam" id="PF01066">
    <property type="entry name" value="CDP-OH_P_transf"/>
    <property type="match status" value="1"/>
</dbReference>
<name>A0A1H3DAF3_ALLWA</name>
<dbReference type="PANTHER" id="PTHR14269">
    <property type="entry name" value="CDP-DIACYLGLYCEROL--GLYCEROL-3-PHOSPHATE 3-PHOSPHATIDYLTRANSFERASE-RELATED"/>
    <property type="match status" value="1"/>
</dbReference>
<dbReference type="GO" id="GO:0046474">
    <property type="term" value="P:glycerophospholipid biosynthetic process"/>
    <property type="evidence" value="ECO:0007669"/>
    <property type="project" value="TreeGrafter"/>
</dbReference>
<dbReference type="GO" id="GO:0008444">
    <property type="term" value="F:CDP-diacylglycerol-glycerol-3-phosphate 3-phosphatidyltransferase activity"/>
    <property type="evidence" value="ECO:0007669"/>
    <property type="project" value="UniProtKB-EC"/>
</dbReference>
<sequence>MSVLKPSDIPNIISILRLIAVIPVVYLLVVHEFGWALVLFAAAGISDGLDGFLAKHYGWQSRLGGLLDPLADKTLLVCCFLVLGAHDLIPLWLALAVIFRDLLIVSGALLYNYRIAEVEAAPILMSKINTALQILLVVLVILNAGWLPLPEELITALIWGCLFTVVVSGAQYVWIWSRKALAERRASRSE</sequence>
<dbReference type="STRING" id="61595.SAMN05421644_10843"/>
<dbReference type="Proteomes" id="UP000198672">
    <property type="component" value="Unassembled WGS sequence"/>
</dbReference>
<evidence type="ECO:0000256" key="3">
    <source>
        <dbReference type="ARBA" id="ARBA00010441"/>
    </source>
</evidence>
<feature type="transmembrane region" description="Helical" evidence="14">
    <location>
        <begin position="12"/>
        <end position="29"/>
    </location>
</feature>
<evidence type="ECO:0000256" key="2">
    <source>
        <dbReference type="ARBA" id="ARBA00005042"/>
    </source>
</evidence>
<comment type="subcellular location">
    <subcellularLocation>
        <location evidence="1">Membrane</location>
        <topology evidence="1">Multi-pass membrane protein</topology>
    </subcellularLocation>
</comment>
<keyword evidence="7 14" id="KW-0812">Transmembrane</keyword>
<reference evidence="16" key="1">
    <citation type="submission" date="2016-10" db="EMBL/GenBank/DDBJ databases">
        <authorList>
            <person name="Varghese N."/>
            <person name="Submissions S."/>
        </authorList>
    </citation>
    <scope>NUCLEOTIDE SEQUENCE [LARGE SCALE GENOMIC DNA]</scope>
    <source>
        <strain evidence="16">DSM 173</strain>
    </source>
</reference>
<keyword evidence="16" id="KW-1185">Reference proteome</keyword>
<dbReference type="PANTHER" id="PTHR14269:SF11">
    <property type="entry name" value="CDP-DIACYLGLYCEROL--GLYCEROL-3-PHOSPHATE 3-PHOSPHATIDYLTRANSFERASE"/>
    <property type="match status" value="1"/>
</dbReference>
<organism evidence="15 16">
    <name type="scientific">Allochromatium warmingii</name>
    <name type="common">Chromatium warmingii</name>
    <dbReference type="NCBI Taxonomy" id="61595"/>
    <lineage>
        <taxon>Bacteria</taxon>
        <taxon>Pseudomonadati</taxon>
        <taxon>Pseudomonadota</taxon>
        <taxon>Gammaproteobacteria</taxon>
        <taxon>Chromatiales</taxon>
        <taxon>Chromatiaceae</taxon>
        <taxon>Allochromatium</taxon>
    </lineage>
</organism>
<dbReference type="Gene3D" id="1.20.120.1760">
    <property type="match status" value="1"/>
</dbReference>
<dbReference type="PIRSF" id="PIRSF000847">
    <property type="entry name" value="Phos_ph_gly_syn"/>
    <property type="match status" value="1"/>
</dbReference>
<comment type="pathway">
    <text evidence="2">Phospholipid metabolism; phosphatidylglycerol biosynthesis; phosphatidylglycerol from CDP-diacylglycerol: step 1/2.</text>
</comment>
<dbReference type="InterPro" id="IPR004570">
    <property type="entry name" value="Phosphatidylglycerol_P_synth"/>
</dbReference>
<keyword evidence="12" id="KW-1208">Phospholipid metabolism</keyword>
<dbReference type="EMBL" id="FNOW01000008">
    <property type="protein sequence ID" value="SDX63381.1"/>
    <property type="molecule type" value="Genomic_DNA"/>
</dbReference>